<dbReference type="InterPro" id="IPR037026">
    <property type="entry name" value="Vgr_OB-fold_dom_sf"/>
</dbReference>
<dbReference type="AlphaFoldDB" id="A0A3N6N2B4"/>
<comment type="similarity">
    <text evidence="1">Belongs to the VgrG protein family.</text>
</comment>
<evidence type="ECO:0000313" key="6">
    <source>
        <dbReference type="EMBL" id="RQH02992.1"/>
    </source>
</evidence>
<sequence>MGTQDLISTITGGLSQSDRLLKLDTPLGSNTLVPQRVVGRSRLGRHFEFTVDVVSITGNVELKTLIGQPVALWMQQSDKSYEPHNGYVHTARRLGSNSGLTSYQLGFASWMHFLRFRRDQRIWQDRTADDIITDVVNTHPQAWGLFQFALSKPLPLRSYCRQDEDDWNFVHRLLESEGLYGFWRQAQDGKSHTLVITDQLATLDALSPEKVSFYRAGTGSETDALVQWSGTRTLQSTMLTTRTFDYKNPSTPYNPKGTKVPTMPNQGALPDQAEVYEYTGAYTYSTQARGDRLSSIRMEEWESRAKRFVGVGSVRGIDAGRRFVLDGHPDHDRDQGSQKEFAVIETVWVIANNLPVGNQGSAFPHSLQGAVDEMRASHASDAAFSVSHADGSQGFYLTEIEAQRTSVPYRSPFEHRKPETHLESAIVVGPQGKEVYTDELNRIKVQHIWDRLNGGDEKSSCWVRVAQSDTGSGYGGVHTPRVGEEVLIDHIGGDCDRPVVVSRLYNGSAKPQWHSNGLLSGYRSKEYGGGSGYNQLVMDDSTSQNRVHLYSSSYQSHLHLGYLIEQSNNSRGAFLGNGFDLKSDAYGAIRAGQGLFVSTHPATVNQPLNAAAATEQLASAESVVELASQASTSNQAESLEEGHDALKKFTDATQYKVAGGATSGGRTGGGGTGNANGFSTPIMLVASPAGVGVSTQDSAHLTANQQVNIVSGKNTHVAAGKSLIASAMEKISLFAQNAGMKLFAAKGKVEIQAQGDAMALSALNDVTITSSSGKLVLSADKEIWIGAGGSYIRITADKIENGTPGQILEKCASWDKPGASSMRLPAQVTSVTKGCSSKTTAASADSASSVVLE</sequence>
<dbReference type="InterPro" id="IPR017847">
    <property type="entry name" value="T6SS_RhsGE_Vgr_subset"/>
</dbReference>
<organism evidence="6 7">
    <name type="scientific">Paraburkholderia dinghuensis</name>
    <dbReference type="NCBI Taxonomy" id="2305225"/>
    <lineage>
        <taxon>Bacteria</taxon>
        <taxon>Pseudomonadati</taxon>
        <taxon>Pseudomonadota</taxon>
        <taxon>Betaproteobacteria</taxon>
        <taxon>Burkholderiales</taxon>
        <taxon>Burkholderiaceae</taxon>
        <taxon>Paraburkholderia</taxon>
    </lineage>
</organism>
<dbReference type="SUPFAM" id="SSF69279">
    <property type="entry name" value="Phage tail proteins"/>
    <property type="match status" value="2"/>
</dbReference>
<dbReference type="SUPFAM" id="SSF69349">
    <property type="entry name" value="Phage fibre proteins"/>
    <property type="match status" value="1"/>
</dbReference>
<dbReference type="Gene3D" id="3.55.50.10">
    <property type="entry name" value="Baseplate protein-like domains"/>
    <property type="match status" value="1"/>
</dbReference>
<accession>A0A3N6N2B4</accession>
<protein>
    <submittedName>
        <fullName evidence="6">Type VI secretion system tip protein VgrG</fullName>
    </submittedName>
</protein>
<dbReference type="Pfam" id="PF05954">
    <property type="entry name" value="Phage_GPD"/>
    <property type="match status" value="1"/>
</dbReference>
<dbReference type="Pfam" id="PF04717">
    <property type="entry name" value="Phage_base_V"/>
    <property type="match status" value="1"/>
</dbReference>
<gene>
    <name evidence="6" type="ORF">D1Y85_21515</name>
</gene>
<feature type="domain" description="DUF2345" evidence="4">
    <location>
        <begin position="671"/>
        <end position="819"/>
    </location>
</feature>
<dbReference type="InterPro" id="IPR006531">
    <property type="entry name" value="Gp5/Vgr_OB"/>
</dbReference>
<dbReference type="InterPro" id="IPR006533">
    <property type="entry name" value="T6SS_Vgr_RhsGE"/>
</dbReference>
<evidence type="ECO:0000313" key="7">
    <source>
        <dbReference type="Proteomes" id="UP000272778"/>
    </source>
</evidence>
<dbReference type="SUPFAM" id="SSF69255">
    <property type="entry name" value="gp5 N-terminal domain-like"/>
    <property type="match status" value="1"/>
</dbReference>
<name>A0A3N6N2B4_9BURK</name>
<comment type="caution">
    <text evidence="6">The sequence shown here is derived from an EMBL/GenBank/DDBJ whole genome shotgun (WGS) entry which is preliminary data.</text>
</comment>
<feature type="domain" description="Gp5/Type VI secretion system Vgr protein OB-fold" evidence="3">
    <location>
        <begin position="438"/>
        <end position="505"/>
    </location>
</feature>
<evidence type="ECO:0000256" key="2">
    <source>
        <dbReference type="SAM" id="MobiDB-lite"/>
    </source>
</evidence>
<feature type="domain" description="Putative type VI secretion system Rhs element associated Vgr" evidence="5">
    <location>
        <begin position="528"/>
        <end position="625"/>
    </location>
</feature>
<dbReference type="InterPro" id="IPR028244">
    <property type="entry name" value="T6SS_Rhs_Vgr_dom"/>
</dbReference>
<evidence type="ECO:0000256" key="1">
    <source>
        <dbReference type="ARBA" id="ARBA00005558"/>
    </source>
</evidence>
<dbReference type="Gene3D" id="4.10.220.110">
    <property type="match status" value="1"/>
</dbReference>
<dbReference type="Pfam" id="PF13296">
    <property type="entry name" value="T6SS_Vgr"/>
    <property type="match status" value="1"/>
</dbReference>
<evidence type="ECO:0000259" key="5">
    <source>
        <dbReference type="Pfam" id="PF13296"/>
    </source>
</evidence>
<keyword evidence="7" id="KW-1185">Reference proteome</keyword>
<evidence type="ECO:0000259" key="4">
    <source>
        <dbReference type="Pfam" id="PF10106"/>
    </source>
</evidence>
<dbReference type="Gene3D" id="2.30.110.50">
    <property type="match status" value="1"/>
</dbReference>
<dbReference type="OrthoDB" id="1907165at2"/>
<evidence type="ECO:0000259" key="3">
    <source>
        <dbReference type="Pfam" id="PF04717"/>
    </source>
</evidence>
<dbReference type="Proteomes" id="UP000272778">
    <property type="component" value="Unassembled WGS sequence"/>
</dbReference>
<dbReference type="NCBIfam" id="TIGR03361">
    <property type="entry name" value="VI_Rhs_Vgr"/>
    <property type="match status" value="1"/>
</dbReference>
<proteinExistence type="inferred from homology"/>
<dbReference type="NCBIfam" id="TIGR01646">
    <property type="entry name" value="vgr_GE"/>
    <property type="match status" value="1"/>
</dbReference>
<dbReference type="EMBL" id="RQIS01000017">
    <property type="protein sequence ID" value="RQH02992.1"/>
    <property type="molecule type" value="Genomic_DNA"/>
</dbReference>
<feature type="region of interest" description="Disordered" evidence="2">
    <location>
        <begin position="245"/>
        <end position="264"/>
    </location>
</feature>
<reference evidence="6 7" key="1">
    <citation type="submission" date="2018-11" db="EMBL/GenBank/DDBJ databases">
        <title>Paraburkholderia sp. DHOA04, isolated from soil.</title>
        <authorList>
            <person name="Gao Z.-H."/>
            <person name="Qiu L.-H."/>
            <person name="Fu J.-C."/>
        </authorList>
    </citation>
    <scope>NUCLEOTIDE SEQUENCE [LARGE SCALE GENOMIC DNA]</scope>
    <source>
        <strain evidence="6 7">DHOA04</strain>
    </source>
</reference>
<dbReference type="Gene3D" id="2.40.50.230">
    <property type="entry name" value="Gp5 N-terminal domain"/>
    <property type="match status" value="1"/>
</dbReference>
<dbReference type="Pfam" id="PF10106">
    <property type="entry name" value="DUF2345"/>
    <property type="match status" value="1"/>
</dbReference>
<dbReference type="RefSeq" id="WP_124153090.1">
    <property type="nucleotide sequence ID" value="NZ_RQIS01000017.1"/>
</dbReference>
<dbReference type="InterPro" id="IPR018769">
    <property type="entry name" value="VgrG2_DUF2345"/>
</dbReference>